<dbReference type="PRINTS" id="PR00502">
    <property type="entry name" value="NUDIXFAMILY"/>
</dbReference>
<evidence type="ECO:0000256" key="1">
    <source>
        <dbReference type="ARBA" id="ARBA00022801"/>
    </source>
</evidence>
<dbReference type="PROSITE" id="PS51462">
    <property type="entry name" value="NUDIX"/>
    <property type="match status" value="1"/>
</dbReference>
<dbReference type="GO" id="GO:0006167">
    <property type="term" value="P:AMP biosynthetic process"/>
    <property type="evidence" value="ECO:0007669"/>
    <property type="project" value="TreeGrafter"/>
</dbReference>
<accession>A0A023W5N2</accession>
<dbReference type="InterPro" id="IPR051325">
    <property type="entry name" value="Nudix_hydrolase_domain"/>
</dbReference>
<gene>
    <name evidence="3" type="primary">nudE</name>
    <name evidence="3" type="ORF">PS2_127</name>
</gene>
<dbReference type="PANTHER" id="PTHR21340">
    <property type="entry name" value="DIADENOSINE 5,5-P1,P4-TETRAPHOSPHATE PYROPHOSPHOHYDROLASE MUTT"/>
    <property type="match status" value="1"/>
</dbReference>
<organism evidence="3 4">
    <name type="scientific">Serratia phage PS2</name>
    <dbReference type="NCBI Taxonomy" id="1481112"/>
    <lineage>
        <taxon>Viruses</taxon>
        <taxon>Duplodnaviria</taxon>
        <taxon>Heunggongvirae</taxon>
        <taxon>Uroviricota</taxon>
        <taxon>Caudoviricetes</taxon>
        <taxon>Muldoonvirus</taxon>
        <taxon>Muldoonvirus PS2</taxon>
    </lineage>
</organism>
<dbReference type="RefSeq" id="YP_009030174.1">
    <property type="nucleotide sequence ID" value="NC_024121.1"/>
</dbReference>
<protein>
    <submittedName>
        <fullName evidence="3">Nudix hydrolase</fullName>
    </submittedName>
</protein>
<dbReference type="Proteomes" id="UP000024445">
    <property type="component" value="Segment"/>
</dbReference>
<dbReference type="GO" id="GO:0006754">
    <property type="term" value="P:ATP biosynthetic process"/>
    <property type="evidence" value="ECO:0007669"/>
    <property type="project" value="TreeGrafter"/>
</dbReference>
<dbReference type="InterPro" id="IPR020084">
    <property type="entry name" value="NUDIX_hydrolase_CS"/>
</dbReference>
<name>A0A023W5N2_9CAUD</name>
<reference evidence="3 4" key="1">
    <citation type="submission" date="2014-01" db="EMBL/GenBank/DDBJ databases">
        <authorList>
            <person name="Zhang G."/>
            <person name="Jin J."/>
            <person name="Li Z.J."/>
            <person name="Wang S.W."/>
            <person name="Chen S.J."/>
            <person name="Wang S.M."/>
            <person name="Wang X.T."/>
            <person name="Li Y.H."/>
            <person name="Wang J."/>
            <person name="Yang C.K."/>
            <person name="Wang L."/>
        </authorList>
    </citation>
    <scope>NUCLEOTIDE SEQUENCE [LARGE SCALE GENOMIC DNA]</scope>
</reference>
<dbReference type="EMBL" id="KJ025957">
    <property type="protein sequence ID" value="AHY25373.1"/>
    <property type="molecule type" value="Genomic_DNA"/>
</dbReference>
<dbReference type="GeneID" id="19485010"/>
<dbReference type="OrthoDB" id="14298at10239"/>
<proteinExistence type="predicted"/>
<evidence type="ECO:0000313" key="4">
    <source>
        <dbReference type="Proteomes" id="UP000024445"/>
    </source>
</evidence>
<dbReference type="Gene3D" id="3.90.79.10">
    <property type="entry name" value="Nucleoside Triphosphate Pyrophosphohydrolase"/>
    <property type="match status" value="1"/>
</dbReference>
<dbReference type="GO" id="GO:0004081">
    <property type="term" value="F:bis(5'-nucleosyl)-tetraphosphatase (asymmetrical) activity"/>
    <property type="evidence" value="ECO:0007669"/>
    <property type="project" value="TreeGrafter"/>
</dbReference>
<keyword evidence="1 3" id="KW-0378">Hydrolase</keyword>
<sequence>MEVSAGVLIFRNGSSPAILMGHATGTNRWDIPKGHIEEGEAPIEAACRELKEETGINIIPSYLMDIGRHEYIKGKKDLHLFVYTGFQDFVPAKCVCTSYFERDGEQIPEMDAFAWVHLKNLKKYAGKSLVALINELSIKHKFF</sequence>
<dbReference type="InterPro" id="IPR015797">
    <property type="entry name" value="NUDIX_hydrolase-like_dom_sf"/>
</dbReference>
<dbReference type="PANTHER" id="PTHR21340:SF0">
    <property type="entry name" value="BIS(5'-NUCLEOSYL)-TETRAPHOSPHATASE [ASYMMETRICAL]"/>
    <property type="match status" value="1"/>
</dbReference>
<dbReference type="SUPFAM" id="SSF55811">
    <property type="entry name" value="Nudix"/>
    <property type="match status" value="1"/>
</dbReference>
<dbReference type="Pfam" id="PF00293">
    <property type="entry name" value="NUDIX"/>
    <property type="match status" value="1"/>
</dbReference>
<evidence type="ECO:0000259" key="2">
    <source>
        <dbReference type="PROSITE" id="PS51462"/>
    </source>
</evidence>
<evidence type="ECO:0000313" key="3">
    <source>
        <dbReference type="EMBL" id="AHY25373.1"/>
    </source>
</evidence>
<dbReference type="InterPro" id="IPR020476">
    <property type="entry name" value="Nudix_hydrolase"/>
</dbReference>
<keyword evidence="4" id="KW-1185">Reference proteome</keyword>
<dbReference type="KEGG" id="vg:19485010"/>
<dbReference type="InterPro" id="IPR000086">
    <property type="entry name" value="NUDIX_hydrolase_dom"/>
</dbReference>
<feature type="domain" description="Nudix hydrolase" evidence="2">
    <location>
        <begin position="1"/>
        <end position="142"/>
    </location>
</feature>
<dbReference type="PROSITE" id="PS00893">
    <property type="entry name" value="NUDIX_BOX"/>
    <property type="match status" value="1"/>
</dbReference>